<dbReference type="PATRIC" id="fig|1304281.5.peg.46"/>
<reference evidence="2 3" key="1">
    <citation type="journal article" date="2004" name="Int. J. Syst. Evol. Microbiol.">
        <title>Kaistella koreensis gen. nov., sp. nov., a novel member of the Chryseobacterium-Bergeyella-Riemerella branch.</title>
        <authorList>
            <person name="Kim M.K."/>
            <person name="Im W.T."/>
            <person name="Shin Y.K."/>
            <person name="Lim J.H."/>
            <person name="Kim S.H."/>
            <person name="Lee B.C."/>
            <person name="Park M.Y."/>
            <person name="Lee K.Y."/>
            <person name="Lee S.T."/>
        </authorList>
    </citation>
    <scope>NUCLEOTIDE SEQUENCE [LARGE SCALE GENOMIC DNA]</scope>
    <source>
        <strain evidence="2 3">CCUG 49689</strain>
    </source>
</reference>
<sequence length="229" mass="26428">MSDLPGKAIHDFHFLQNKTKLFVRDTFGPKVEMPVSYYFRKIELMPELERKAIGLCRGKVLDIGAAAGSHALHLQKNGLDVTALEISPSACEVMKDRGVQKIICEDFFKFKGEKYDTLLLMMNGIGISSTLDGFLKFLEKAEDLLTENGQIIFDSCDVSYMYENLQKPDQYYGQIKCRYEYDGNFTDWFHWLYLDRQTMRDLANKSGWKVKIALEDRSDQYLAVLTKEV</sequence>
<evidence type="ECO:0000313" key="2">
    <source>
        <dbReference type="EMBL" id="KMQ72747.1"/>
    </source>
</evidence>
<name>A0A0J7J3F9_9FLAO</name>
<dbReference type="SUPFAM" id="SSF53335">
    <property type="entry name" value="S-adenosyl-L-methionine-dependent methyltransferases"/>
    <property type="match status" value="1"/>
</dbReference>
<dbReference type="GO" id="GO:0008757">
    <property type="term" value="F:S-adenosylmethionine-dependent methyltransferase activity"/>
    <property type="evidence" value="ECO:0007669"/>
    <property type="project" value="InterPro"/>
</dbReference>
<comment type="caution">
    <text evidence="2">The sequence shown here is derived from an EMBL/GenBank/DDBJ whole genome shotgun (WGS) entry which is preliminary data.</text>
</comment>
<keyword evidence="3" id="KW-1185">Reference proteome</keyword>
<organism evidence="2 3">
    <name type="scientific">Chryseobacterium koreense CCUG 49689</name>
    <dbReference type="NCBI Taxonomy" id="1304281"/>
    <lineage>
        <taxon>Bacteria</taxon>
        <taxon>Pseudomonadati</taxon>
        <taxon>Bacteroidota</taxon>
        <taxon>Flavobacteriia</taxon>
        <taxon>Flavobacteriales</taxon>
        <taxon>Weeksellaceae</taxon>
        <taxon>Chryseobacterium group</taxon>
        <taxon>Chryseobacterium</taxon>
    </lineage>
</organism>
<gene>
    <name evidence="2" type="ORF">ACM44_00225</name>
</gene>
<dbReference type="Proteomes" id="UP000035900">
    <property type="component" value="Unassembled WGS sequence"/>
</dbReference>
<dbReference type="AlphaFoldDB" id="A0A0J7J3F9"/>
<keyword evidence="2" id="KW-0808">Transferase</keyword>
<dbReference type="Gene3D" id="3.40.50.150">
    <property type="entry name" value="Vaccinia Virus protein VP39"/>
    <property type="match status" value="1"/>
</dbReference>
<keyword evidence="2" id="KW-0489">Methyltransferase</keyword>
<dbReference type="OrthoDB" id="1143568at2"/>
<protein>
    <submittedName>
        <fullName evidence="2">Methyltransferase</fullName>
    </submittedName>
</protein>
<accession>A0A0J7J3F9</accession>
<dbReference type="InterPro" id="IPR013216">
    <property type="entry name" value="Methyltransf_11"/>
</dbReference>
<dbReference type="RefSeq" id="WP_048498089.1">
    <property type="nucleotide sequence ID" value="NZ_LFNG01000001.1"/>
</dbReference>
<evidence type="ECO:0000313" key="3">
    <source>
        <dbReference type="Proteomes" id="UP000035900"/>
    </source>
</evidence>
<dbReference type="EMBL" id="LFNG01000001">
    <property type="protein sequence ID" value="KMQ72747.1"/>
    <property type="molecule type" value="Genomic_DNA"/>
</dbReference>
<evidence type="ECO:0000259" key="1">
    <source>
        <dbReference type="Pfam" id="PF08241"/>
    </source>
</evidence>
<dbReference type="CDD" id="cd02440">
    <property type="entry name" value="AdoMet_MTases"/>
    <property type="match status" value="1"/>
</dbReference>
<dbReference type="InterPro" id="IPR029063">
    <property type="entry name" value="SAM-dependent_MTases_sf"/>
</dbReference>
<dbReference type="GO" id="GO:0032259">
    <property type="term" value="P:methylation"/>
    <property type="evidence" value="ECO:0007669"/>
    <property type="project" value="UniProtKB-KW"/>
</dbReference>
<feature type="domain" description="Methyltransferase type 11" evidence="1">
    <location>
        <begin position="61"/>
        <end position="153"/>
    </location>
</feature>
<dbReference type="Pfam" id="PF08241">
    <property type="entry name" value="Methyltransf_11"/>
    <property type="match status" value="1"/>
</dbReference>
<dbReference type="STRING" id="1304281.ACM44_00225"/>
<proteinExistence type="predicted"/>